<gene>
    <name evidence="2" type="ORF">R3P38DRAFT_2582193</name>
</gene>
<dbReference type="Pfam" id="PF20703">
    <property type="entry name" value="nSTAND1"/>
    <property type="match status" value="1"/>
</dbReference>
<dbReference type="SUPFAM" id="SSF48452">
    <property type="entry name" value="TPR-like"/>
    <property type="match status" value="2"/>
</dbReference>
<keyword evidence="3" id="KW-1185">Reference proteome</keyword>
<dbReference type="InterPro" id="IPR003593">
    <property type="entry name" value="AAA+_ATPase"/>
</dbReference>
<evidence type="ECO:0000313" key="2">
    <source>
        <dbReference type="EMBL" id="KAK6977219.1"/>
    </source>
</evidence>
<dbReference type="InterPro" id="IPR049052">
    <property type="entry name" value="nSTAND1"/>
</dbReference>
<feature type="domain" description="AAA+ ATPase" evidence="1">
    <location>
        <begin position="229"/>
        <end position="361"/>
    </location>
</feature>
<sequence>MPHLPVSHITLGLSQAAELLAALQSAFSPPFIHTLSTTATALADALQNVKRNQDKCNNLSEHIPTLLMAIVNLHMKSEPIGTLSTAMLQHLGEFTKTLSKIYTYVEAQLGGHTLRYFFRHGDINSLLETCYAGLEQSKATFKMYFSGGILGGIIEMQSTLDNMYDELSELITSVTETGSETNSLIDHIMSDTQNFYRSSGSLSMLPARPTIFHGREMEVASVLKLFQSPSPRIAILGAGGMGKSSLAKVILHEREVTAHYETQIFVSCDSTNNGIDIANIIGLQLGLKSGKDIGRLVAQFLENGPACLLILDNLETPWEPLESRNSVEDFLALLSDIKHLALMITMRGAERPNQVPWSRPFLQPLKPLSDEAAQQTFTDITDYAFDTKETVQLLHHTDNMPLAVNLFAHLVDCEDITTVLNRWETEKTSLLSINTDRTSNLDVSISISLSSPRLMSSPDTQKLLSILSILPEGLSDVQLLEGNLSIPNLMECKATLLRTALAYYDEASRLKSLGPIREYVRQNYPPSLLLISPLQNYIHLQFHLFNQSKGTDHMPKFHKALTANLGNIQSVLSYCLNYENPEIQETIECIISFSSFERSIFHSRPALMDTVSSMLAKIENPKLYVQFIAEEFNSSVSHPLSKPQQLLEQGMLYLKESHFYESAGYFYHDYHNNITLSAELFEKALAASIICGDVTLQSMVLIGIALIEWRLGNYAMGQHHASEAHRLARLSGSLHQEGRGLWVDAMCTGDLGDLDIAAELFHRSGNCLARCGVVGGPVHAGILMGLAELHFLKSEYSESYQIYTNMMRDTILAMDKHTYGYCLLNITQIDVIIGTHAHEVQLKIDELKEIFSALQDIVAEQYTEMVSAYLSQREGNYAYAQSVLATYFHEFFGNNAEYALYANERLADLERWEAEYFDKTFVWAMIYLSYTIKLKNKLALNKALACIGQIYLAQCDLETAHNLFTVALKGFTQMGVHHDRARCLLYIGNIAEQEGNVGKATEVWTRARPLFEKSLQAKDVDKLDAKLANMVEEQVTTTKQCLHYSNSVPVQNISE</sequence>
<dbReference type="PANTHER" id="PTHR47691:SF3">
    <property type="entry name" value="HTH-TYPE TRANSCRIPTIONAL REGULATOR RV0890C-RELATED"/>
    <property type="match status" value="1"/>
</dbReference>
<dbReference type="EMBL" id="JAWWNJ010000171">
    <property type="protein sequence ID" value="KAK6977219.1"/>
    <property type="molecule type" value="Genomic_DNA"/>
</dbReference>
<protein>
    <submittedName>
        <fullName evidence="2">ATPase-AAA-core domain-containing protein</fullName>
    </submittedName>
</protein>
<dbReference type="InterPro" id="IPR059179">
    <property type="entry name" value="MLKL-like_MCAfunc"/>
</dbReference>
<dbReference type="InterPro" id="IPR036537">
    <property type="entry name" value="Adaptor_Cbl_N_dom_sf"/>
</dbReference>
<accession>A0AAV9ZAP3</accession>
<organism evidence="2 3">
    <name type="scientific">Favolaschia claudopus</name>
    <dbReference type="NCBI Taxonomy" id="2862362"/>
    <lineage>
        <taxon>Eukaryota</taxon>
        <taxon>Fungi</taxon>
        <taxon>Dikarya</taxon>
        <taxon>Basidiomycota</taxon>
        <taxon>Agaricomycotina</taxon>
        <taxon>Agaricomycetes</taxon>
        <taxon>Agaricomycetidae</taxon>
        <taxon>Agaricales</taxon>
        <taxon>Marasmiineae</taxon>
        <taxon>Mycenaceae</taxon>
        <taxon>Favolaschia</taxon>
    </lineage>
</organism>
<dbReference type="InterPro" id="IPR011990">
    <property type="entry name" value="TPR-like_helical_dom_sf"/>
</dbReference>
<name>A0AAV9ZAP3_9AGAR</name>
<dbReference type="Gene3D" id="1.20.930.20">
    <property type="entry name" value="Adaptor protein Cbl, N-terminal domain"/>
    <property type="match status" value="1"/>
</dbReference>
<dbReference type="SMART" id="SM00382">
    <property type="entry name" value="AAA"/>
    <property type="match status" value="1"/>
</dbReference>
<reference evidence="2 3" key="1">
    <citation type="journal article" date="2024" name="J Genomics">
        <title>Draft genome sequencing and assembly of Favolaschia claudopus CIRM-BRFM 2984 isolated from oak limbs.</title>
        <authorList>
            <person name="Navarro D."/>
            <person name="Drula E."/>
            <person name="Chaduli D."/>
            <person name="Cazenave R."/>
            <person name="Ahrendt S."/>
            <person name="Wang J."/>
            <person name="Lipzen A."/>
            <person name="Daum C."/>
            <person name="Barry K."/>
            <person name="Grigoriev I.V."/>
            <person name="Favel A."/>
            <person name="Rosso M.N."/>
            <person name="Martin F."/>
        </authorList>
    </citation>
    <scope>NUCLEOTIDE SEQUENCE [LARGE SCALE GENOMIC DNA]</scope>
    <source>
        <strain evidence="2 3">CIRM-BRFM 2984</strain>
    </source>
</reference>
<dbReference type="Proteomes" id="UP001362999">
    <property type="component" value="Unassembled WGS sequence"/>
</dbReference>
<dbReference type="GO" id="GO:0007166">
    <property type="term" value="P:cell surface receptor signaling pathway"/>
    <property type="evidence" value="ECO:0007669"/>
    <property type="project" value="InterPro"/>
</dbReference>
<dbReference type="AlphaFoldDB" id="A0AAV9ZAP3"/>
<proteinExistence type="predicted"/>
<dbReference type="Gene3D" id="3.40.50.300">
    <property type="entry name" value="P-loop containing nucleotide triphosphate hydrolases"/>
    <property type="match status" value="1"/>
</dbReference>
<evidence type="ECO:0000313" key="3">
    <source>
        <dbReference type="Proteomes" id="UP001362999"/>
    </source>
</evidence>
<dbReference type="PANTHER" id="PTHR47691">
    <property type="entry name" value="REGULATOR-RELATED"/>
    <property type="match status" value="1"/>
</dbReference>
<dbReference type="InterPro" id="IPR027417">
    <property type="entry name" value="P-loop_NTPase"/>
</dbReference>
<evidence type="ECO:0000259" key="1">
    <source>
        <dbReference type="SMART" id="SM00382"/>
    </source>
</evidence>
<dbReference type="Gene3D" id="1.25.40.10">
    <property type="entry name" value="Tetratricopeptide repeat domain"/>
    <property type="match status" value="2"/>
</dbReference>
<dbReference type="CDD" id="cd21037">
    <property type="entry name" value="MLKL_NTD"/>
    <property type="match status" value="1"/>
</dbReference>
<comment type="caution">
    <text evidence="2">The sequence shown here is derived from an EMBL/GenBank/DDBJ whole genome shotgun (WGS) entry which is preliminary data.</text>
</comment>
<dbReference type="SUPFAM" id="SSF52540">
    <property type="entry name" value="P-loop containing nucleoside triphosphate hydrolases"/>
    <property type="match status" value="1"/>
</dbReference>